<evidence type="ECO:0000313" key="10">
    <source>
        <dbReference type="Proteomes" id="UP000252124"/>
    </source>
</evidence>
<organism evidence="9 10">
    <name type="scientific">Achromobacter marplatensis</name>
    <dbReference type="NCBI Taxonomy" id="470868"/>
    <lineage>
        <taxon>Bacteria</taxon>
        <taxon>Pseudomonadati</taxon>
        <taxon>Pseudomonadota</taxon>
        <taxon>Betaproteobacteria</taxon>
        <taxon>Burkholderiales</taxon>
        <taxon>Alcaligenaceae</taxon>
        <taxon>Achromobacter</taxon>
    </lineage>
</organism>
<evidence type="ECO:0000313" key="9">
    <source>
        <dbReference type="EMBL" id="RBP22332.1"/>
    </source>
</evidence>
<keyword evidence="5" id="KW-0143">Chaperone</keyword>
<protein>
    <submittedName>
        <fullName evidence="9">Chaperone protein EcpD</fullName>
    </submittedName>
</protein>
<dbReference type="Proteomes" id="UP000252124">
    <property type="component" value="Unassembled WGS sequence"/>
</dbReference>
<dbReference type="GeneID" id="99731355"/>
<feature type="domain" description="Pili assembly chaperone C-terminal" evidence="8">
    <location>
        <begin position="175"/>
        <end position="238"/>
    </location>
</feature>
<evidence type="ECO:0000256" key="3">
    <source>
        <dbReference type="ARBA" id="ARBA00022729"/>
    </source>
</evidence>
<dbReference type="InterPro" id="IPR016148">
    <property type="entry name" value="Pili_assmbl_chaperone_C"/>
</dbReference>
<reference evidence="9 10" key="1">
    <citation type="submission" date="2018-06" db="EMBL/GenBank/DDBJ databases">
        <title>Genomic Encyclopedia of Type Strains, Phase III (KMG-III): the genomes of soil and plant-associated and newly described type strains.</title>
        <authorList>
            <person name="Whitman W."/>
        </authorList>
    </citation>
    <scope>NUCLEOTIDE SEQUENCE [LARGE SCALE GENOMIC DNA]</scope>
    <source>
        <strain evidence="9 10">CECT 7342</strain>
    </source>
</reference>
<dbReference type="InterPro" id="IPR050643">
    <property type="entry name" value="Periplasmic_pilus_chap"/>
</dbReference>
<dbReference type="PANTHER" id="PTHR30251:SF2">
    <property type="entry name" value="FIMBRIAL CHAPERONE YADV-RELATED"/>
    <property type="match status" value="1"/>
</dbReference>
<keyword evidence="3 6" id="KW-0732">Signal</keyword>
<comment type="similarity">
    <text evidence="2">Belongs to the periplasmic pilus chaperone family.</text>
</comment>
<keyword evidence="4" id="KW-0574">Periplasm</keyword>
<dbReference type="InterPro" id="IPR013783">
    <property type="entry name" value="Ig-like_fold"/>
</dbReference>
<keyword evidence="10" id="KW-1185">Reference proteome</keyword>
<dbReference type="PRINTS" id="PR00969">
    <property type="entry name" value="CHAPERONPILI"/>
</dbReference>
<dbReference type="EMBL" id="QNRM01000002">
    <property type="protein sequence ID" value="RBP22332.1"/>
    <property type="molecule type" value="Genomic_DNA"/>
</dbReference>
<dbReference type="SUPFAM" id="SSF49584">
    <property type="entry name" value="Periplasmic chaperone C-domain"/>
    <property type="match status" value="1"/>
</dbReference>
<feature type="chain" id="PRO_5045541650" evidence="6">
    <location>
        <begin position="31"/>
        <end position="245"/>
    </location>
</feature>
<comment type="subcellular location">
    <subcellularLocation>
        <location evidence="1">Periplasm</location>
    </subcellularLocation>
</comment>
<evidence type="ECO:0000256" key="6">
    <source>
        <dbReference type="SAM" id="SignalP"/>
    </source>
</evidence>
<dbReference type="PANTHER" id="PTHR30251">
    <property type="entry name" value="PILUS ASSEMBLY CHAPERONE"/>
    <property type="match status" value="1"/>
</dbReference>
<accession>A0ABX9GHG8</accession>
<evidence type="ECO:0000259" key="8">
    <source>
        <dbReference type="Pfam" id="PF02753"/>
    </source>
</evidence>
<name>A0ABX9GHG8_9BURK</name>
<sequence>MIQRPVCRFLRRITLGFAASCLVCALPASAAVVIHGTRIVYPAAEQEVSIRLENSGSAPSLTQVWIDDGNATLNAAEAVVPFILTPPMARVDPSKSQIVRILYSGEAIQGDAERLYWFNVLDIPPESSEQDTNKLQLAFRSRIKLFLRPAQLTEAAEEAPAKLSWKVQGRDSVAIHNGSKFHITFSSANVKSPTQELVFEDQSMVAPGQTLTVRLKQGSANVGDAVNFSIINDYGGQTKGEAVLR</sequence>
<dbReference type="InterPro" id="IPR016147">
    <property type="entry name" value="Pili_assmbl_chaperone_N"/>
</dbReference>
<dbReference type="Gene3D" id="2.60.40.10">
    <property type="entry name" value="Immunoglobulins"/>
    <property type="match status" value="2"/>
</dbReference>
<dbReference type="InterPro" id="IPR001829">
    <property type="entry name" value="Pili_assmbl_chaperone_bac"/>
</dbReference>
<dbReference type="Pfam" id="PF02753">
    <property type="entry name" value="PapD_C"/>
    <property type="match status" value="1"/>
</dbReference>
<feature type="signal peptide" evidence="6">
    <location>
        <begin position="1"/>
        <end position="30"/>
    </location>
</feature>
<comment type="caution">
    <text evidence="9">The sequence shown here is derived from an EMBL/GenBank/DDBJ whole genome shotgun (WGS) entry which is preliminary data.</text>
</comment>
<dbReference type="InterPro" id="IPR008962">
    <property type="entry name" value="PapD-like_sf"/>
</dbReference>
<evidence type="ECO:0000256" key="5">
    <source>
        <dbReference type="ARBA" id="ARBA00023186"/>
    </source>
</evidence>
<dbReference type="SUPFAM" id="SSF49354">
    <property type="entry name" value="PapD-like"/>
    <property type="match status" value="1"/>
</dbReference>
<evidence type="ECO:0000256" key="1">
    <source>
        <dbReference type="ARBA" id="ARBA00004418"/>
    </source>
</evidence>
<evidence type="ECO:0000256" key="4">
    <source>
        <dbReference type="ARBA" id="ARBA00022764"/>
    </source>
</evidence>
<dbReference type="InterPro" id="IPR036316">
    <property type="entry name" value="Pili_assmbl_chap_C_dom_sf"/>
</dbReference>
<dbReference type="RefSeq" id="WP_088587653.1">
    <property type="nucleotide sequence ID" value="NZ_CADIJU010000006.1"/>
</dbReference>
<evidence type="ECO:0000256" key="2">
    <source>
        <dbReference type="ARBA" id="ARBA00007399"/>
    </source>
</evidence>
<dbReference type="Pfam" id="PF00345">
    <property type="entry name" value="PapD_N"/>
    <property type="match status" value="1"/>
</dbReference>
<gene>
    <name evidence="9" type="ORF">DFP87_10268</name>
</gene>
<feature type="domain" description="Pili assembly chaperone N-terminal" evidence="7">
    <location>
        <begin position="32"/>
        <end position="152"/>
    </location>
</feature>
<proteinExistence type="inferred from homology"/>
<evidence type="ECO:0000259" key="7">
    <source>
        <dbReference type="Pfam" id="PF00345"/>
    </source>
</evidence>